<dbReference type="PRINTS" id="PR00081">
    <property type="entry name" value="GDHRDH"/>
</dbReference>
<dbReference type="GO" id="GO:0006633">
    <property type="term" value="P:fatty acid biosynthetic process"/>
    <property type="evidence" value="ECO:0007669"/>
    <property type="project" value="TreeGrafter"/>
</dbReference>
<evidence type="ECO:0000313" key="4">
    <source>
        <dbReference type="EMBL" id="SNT36514.1"/>
    </source>
</evidence>
<dbReference type="InterPro" id="IPR002347">
    <property type="entry name" value="SDR_fam"/>
</dbReference>
<feature type="domain" description="Ketoreductase" evidence="3">
    <location>
        <begin position="6"/>
        <end position="180"/>
    </location>
</feature>
<dbReference type="InterPro" id="IPR020904">
    <property type="entry name" value="Sc_DH/Rdtase_CS"/>
</dbReference>
<accession>A0A239M3G5</accession>
<evidence type="ECO:0000256" key="2">
    <source>
        <dbReference type="ARBA" id="ARBA00023002"/>
    </source>
</evidence>
<dbReference type="InterPro" id="IPR036291">
    <property type="entry name" value="NAD(P)-bd_dom_sf"/>
</dbReference>
<dbReference type="CDD" id="cd05233">
    <property type="entry name" value="SDR_c"/>
    <property type="match status" value="1"/>
</dbReference>
<dbReference type="SMART" id="SM00822">
    <property type="entry name" value="PKS_KR"/>
    <property type="match status" value="1"/>
</dbReference>
<dbReference type="SUPFAM" id="SSF51735">
    <property type="entry name" value="NAD(P)-binding Rossmann-fold domains"/>
    <property type="match status" value="1"/>
</dbReference>
<gene>
    <name evidence="4" type="ORF">SAMN05421642_11595</name>
</gene>
<dbReference type="Proteomes" id="UP000198327">
    <property type="component" value="Unassembled WGS sequence"/>
</dbReference>
<dbReference type="EMBL" id="FZOW01000015">
    <property type="protein sequence ID" value="SNT36514.1"/>
    <property type="molecule type" value="Genomic_DNA"/>
</dbReference>
<dbReference type="OrthoDB" id="9803333at2"/>
<keyword evidence="5" id="KW-1185">Reference proteome</keyword>
<dbReference type="PANTHER" id="PTHR42760:SF133">
    <property type="entry name" value="3-OXOACYL-[ACYL-CARRIER-PROTEIN] REDUCTASE"/>
    <property type="match status" value="1"/>
</dbReference>
<protein>
    <submittedName>
        <fullName evidence="4">NAD(P)-dependent dehydrogenase, short-chain alcohol dehydrogenase family</fullName>
    </submittedName>
</protein>
<dbReference type="PRINTS" id="PR00080">
    <property type="entry name" value="SDRFAMILY"/>
</dbReference>
<dbReference type="Pfam" id="PF13561">
    <property type="entry name" value="adh_short_C2"/>
    <property type="match status" value="1"/>
</dbReference>
<evidence type="ECO:0000259" key="3">
    <source>
        <dbReference type="SMART" id="SM00822"/>
    </source>
</evidence>
<dbReference type="PANTHER" id="PTHR42760">
    <property type="entry name" value="SHORT-CHAIN DEHYDROGENASES/REDUCTASES FAMILY MEMBER"/>
    <property type="match status" value="1"/>
</dbReference>
<sequence length="249" mass="25755">MKLKDKTAVVTGATAGIGLAIAQRLAEEGAHVYFTGRSTERLDEAKARIGDRATGVQADVTVAEDLDRLYALIVSDGRRVDIVVANAGGGDNLPLEQVTLEHYNSIFNTNVRGTLFTIQKALPLLETGASIVLLSSVAADSGSHGLGVYAASKAAVRSFARTWANELKSKGIRVNAIAPGAIDTPGLAAAVSVGGAQITEMFDMIGQHTPLGRVGAGHEVADAALYLASSDSSYTTGSVIYVDGGQSQI</sequence>
<evidence type="ECO:0000313" key="5">
    <source>
        <dbReference type="Proteomes" id="UP000198327"/>
    </source>
</evidence>
<comment type="similarity">
    <text evidence="1">Belongs to the short-chain dehydrogenases/reductases (SDR) family.</text>
</comment>
<dbReference type="RefSeq" id="WP_089250426.1">
    <property type="nucleotide sequence ID" value="NZ_FZOW01000015.1"/>
</dbReference>
<dbReference type="AlphaFoldDB" id="A0A239M3G5"/>
<name>A0A239M3G5_9NOCA</name>
<dbReference type="GO" id="GO:0048038">
    <property type="term" value="F:quinone binding"/>
    <property type="evidence" value="ECO:0007669"/>
    <property type="project" value="TreeGrafter"/>
</dbReference>
<organism evidence="4 5">
    <name type="scientific">Rhodococcoides kyotonense</name>
    <dbReference type="NCBI Taxonomy" id="398843"/>
    <lineage>
        <taxon>Bacteria</taxon>
        <taxon>Bacillati</taxon>
        <taxon>Actinomycetota</taxon>
        <taxon>Actinomycetes</taxon>
        <taxon>Mycobacteriales</taxon>
        <taxon>Nocardiaceae</taxon>
        <taxon>Rhodococcoides</taxon>
    </lineage>
</organism>
<keyword evidence="2" id="KW-0560">Oxidoreductase</keyword>
<dbReference type="InterPro" id="IPR057326">
    <property type="entry name" value="KR_dom"/>
</dbReference>
<proteinExistence type="inferred from homology"/>
<reference evidence="5" key="1">
    <citation type="submission" date="2017-06" db="EMBL/GenBank/DDBJ databases">
        <authorList>
            <person name="Varghese N."/>
            <person name="Submissions S."/>
        </authorList>
    </citation>
    <scope>NUCLEOTIDE SEQUENCE [LARGE SCALE GENOMIC DNA]</scope>
    <source>
        <strain evidence="5">JCM 23211</strain>
    </source>
</reference>
<dbReference type="FunFam" id="3.40.50.720:FF:000084">
    <property type="entry name" value="Short-chain dehydrogenase reductase"/>
    <property type="match status" value="1"/>
</dbReference>
<dbReference type="PROSITE" id="PS00061">
    <property type="entry name" value="ADH_SHORT"/>
    <property type="match status" value="1"/>
</dbReference>
<dbReference type="GO" id="GO:0016616">
    <property type="term" value="F:oxidoreductase activity, acting on the CH-OH group of donors, NAD or NADP as acceptor"/>
    <property type="evidence" value="ECO:0007669"/>
    <property type="project" value="UniProtKB-ARBA"/>
</dbReference>
<dbReference type="Gene3D" id="3.40.50.720">
    <property type="entry name" value="NAD(P)-binding Rossmann-like Domain"/>
    <property type="match status" value="1"/>
</dbReference>
<evidence type="ECO:0000256" key="1">
    <source>
        <dbReference type="ARBA" id="ARBA00006484"/>
    </source>
</evidence>